<dbReference type="InterPro" id="IPR007627">
    <property type="entry name" value="RNA_pol_sigma70_r2"/>
</dbReference>
<dbReference type="EMBL" id="QSIQ01000028">
    <property type="protein sequence ID" value="RHD00277.1"/>
    <property type="molecule type" value="Genomic_DNA"/>
</dbReference>
<dbReference type="Gene3D" id="1.10.10.10">
    <property type="entry name" value="Winged helix-like DNA-binding domain superfamily/Winged helix DNA-binding domain"/>
    <property type="match status" value="1"/>
</dbReference>
<gene>
    <name evidence="8" type="ORF">DW813_14140</name>
</gene>
<dbReference type="PANTHER" id="PTHR43133:SF8">
    <property type="entry name" value="RNA POLYMERASE SIGMA FACTOR HI_1459-RELATED"/>
    <property type="match status" value="1"/>
</dbReference>
<dbReference type="Pfam" id="PF08281">
    <property type="entry name" value="Sigma70_r4_2"/>
    <property type="match status" value="1"/>
</dbReference>
<feature type="domain" description="RNA polymerase sigma factor 70 region 4 type 2" evidence="7">
    <location>
        <begin position="132"/>
        <end position="182"/>
    </location>
</feature>
<evidence type="ECO:0000256" key="5">
    <source>
        <dbReference type="ARBA" id="ARBA00023163"/>
    </source>
</evidence>
<comment type="similarity">
    <text evidence="1">Belongs to the sigma-70 factor family. ECF subfamily.</text>
</comment>
<dbReference type="InterPro" id="IPR013324">
    <property type="entry name" value="RNA_pol_sigma_r3/r4-like"/>
</dbReference>
<keyword evidence="2" id="KW-0805">Transcription regulation</keyword>
<evidence type="ECO:0000259" key="6">
    <source>
        <dbReference type="Pfam" id="PF04542"/>
    </source>
</evidence>
<evidence type="ECO:0000256" key="3">
    <source>
        <dbReference type="ARBA" id="ARBA00023082"/>
    </source>
</evidence>
<sequence>MGNMRIRAMEDEKIIDLYWNRDQGAIGHTAEKYGSYCGRIAKNILLNKEDCEECVNDTWLRAWNAMPDERPAILSAFLGAITRNLSLDRYRKLHTAKRGKGEVEFIFDELTDQVDKKEPSHYIEEHELVACINHFLKNLPKEHRVMFVRRYWYFDSITEIAERCACSEAKVKTTLFRVRGKLLDYLKKEGYAL</sequence>
<name>A0A396ACJ6_9FIRM</name>
<dbReference type="InterPro" id="IPR036388">
    <property type="entry name" value="WH-like_DNA-bd_sf"/>
</dbReference>
<dbReference type="GO" id="GO:0006352">
    <property type="term" value="P:DNA-templated transcription initiation"/>
    <property type="evidence" value="ECO:0007669"/>
    <property type="project" value="InterPro"/>
</dbReference>
<comment type="caution">
    <text evidence="8">The sequence shown here is derived from an EMBL/GenBank/DDBJ whole genome shotgun (WGS) entry which is preliminary data.</text>
</comment>
<dbReference type="InterPro" id="IPR013249">
    <property type="entry name" value="RNA_pol_sigma70_r4_t2"/>
</dbReference>
<evidence type="ECO:0000313" key="8">
    <source>
        <dbReference type="EMBL" id="RHD00277.1"/>
    </source>
</evidence>
<dbReference type="Proteomes" id="UP000266391">
    <property type="component" value="Unassembled WGS sequence"/>
</dbReference>
<dbReference type="InterPro" id="IPR039425">
    <property type="entry name" value="RNA_pol_sigma-70-like"/>
</dbReference>
<dbReference type="GO" id="GO:0003677">
    <property type="term" value="F:DNA binding"/>
    <property type="evidence" value="ECO:0007669"/>
    <property type="project" value="UniProtKB-KW"/>
</dbReference>
<accession>A0A396ACJ6</accession>
<feature type="domain" description="RNA polymerase sigma-70 region 2" evidence="6">
    <location>
        <begin position="38"/>
        <end position="92"/>
    </location>
</feature>
<dbReference type="PANTHER" id="PTHR43133">
    <property type="entry name" value="RNA POLYMERASE ECF-TYPE SIGMA FACTO"/>
    <property type="match status" value="1"/>
</dbReference>
<protein>
    <submittedName>
        <fullName evidence="8">RNA polymerase sigma factor</fullName>
    </submittedName>
</protein>
<keyword evidence="5" id="KW-0804">Transcription</keyword>
<dbReference type="GO" id="GO:0016987">
    <property type="term" value="F:sigma factor activity"/>
    <property type="evidence" value="ECO:0007669"/>
    <property type="project" value="UniProtKB-KW"/>
</dbReference>
<evidence type="ECO:0000313" key="9">
    <source>
        <dbReference type="Proteomes" id="UP000266391"/>
    </source>
</evidence>
<dbReference type="SUPFAM" id="SSF88659">
    <property type="entry name" value="Sigma3 and sigma4 domains of RNA polymerase sigma factors"/>
    <property type="match status" value="1"/>
</dbReference>
<proteinExistence type="inferred from homology"/>
<dbReference type="AlphaFoldDB" id="A0A396ACJ6"/>
<keyword evidence="3" id="KW-0731">Sigma factor</keyword>
<dbReference type="Pfam" id="PF04542">
    <property type="entry name" value="Sigma70_r2"/>
    <property type="match status" value="1"/>
</dbReference>
<evidence type="ECO:0000259" key="7">
    <source>
        <dbReference type="Pfam" id="PF08281"/>
    </source>
</evidence>
<evidence type="ECO:0000256" key="1">
    <source>
        <dbReference type="ARBA" id="ARBA00010641"/>
    </source>
</evidence>
<dbReference type="Gene3D" id="1.10.1740.10">
    <property type="match status" value="1"/>
</dbReference>
<dbReference type="InterPro" id="IPR014284">
    <property type="entry name" value="RNA_pol_sigma-70_dom"/>
</dbReference>
<dbReference type="SUPFAM" id="SSF88946">
    <property type="entry name" value="Sigma2 domain of RNA polymerase sigma factors"/>
    <property type="match status" value="1"/>
</dbReference>
<dbReference type="NCBIfam" id="TIGR02937">
    <property type="entry name" value="sigma70-ECF"/>
    <property type="match status" value="1"/>
</dbReference>
<evidence type="ECO:0000256" key="4">
    <source>
        <dbReference type="ARBA" id="ARBA00023125"/>
    </source>
</evidence>
<keyword evidence="4" id="KW-0238">DNA-binding</keyword>
<dbReference type="InterPro" id="IPR013325">
    <property type="entry name" value="RNA_pol_sigma_r2"/>
</dbReference>
<evidence type="ECO:0000256" key="2">
    <source>
        <dbReference type="ARBA" id="ARBA00023015"/>
    </source>
</evidence>
<reference evidence="8 9" key="1">
    <citation type="submission" date="2018-08" db="EMBL/GenBank/DDBJ databases">
        <title>A genome reference for cultivated species of the human gut microbiota.</title>
        <authorList>
            <person name="Zou Y."/>
            <person name="Xue W."/>
            <person name="Luo G."/>
        </authorList>
    </citation>
    <scope>NUCLEOTIDE SEQUENCE [LARGE SCALE GENOMIC DNA]</scope>
    <source>
        <strain evidence="8 9">AM32-8LB</strain>
    </source>
</reference>
<organism evidence="8 9">
    <name type="scientific">Roseburia inulinivorans</name>
    <dbReference type="NCBI Taxonomy" id="360807"/>
    <lineage>
        <taxon>Bacteria</taxon>
        <taxon>Bacillati</taxon>
        <taxon>Bacillota</taxon>
        <taxon>Clostridia</taxon>
        <taxon>Lachnospirales</taxon>
        <taxon>Lachnospiraceae</taxon>
        <taxon>Roseburia</taxon>
    </lineage>
</organism>